<dbReference type="RefSeq" id="WP_226997395.1">
    <property type="nucleotide sequence ID" value="NZ_BAAAXI010000019.1"/>
</dbReference>
<dbReference type="PANTHER" id="PTHR33121">
    <property type="entry name" value="CYCLIC DI-GMP PHOSPHODIESTERASE PDEF"/>
    <property type="match status" value="1"/>
</dbReference>
<dbReference type="EMBL" id="CP012288">
    <property type="protein sequence ID" value="AMV67820.1"/>
    <property type="molecule type" value="Genomic_DNA"/>
</dbReference>
<organism evidence="2 5">
    <name type="scientific">Pediococcus damnosus</name>
    <dbReference type="NCBI Taxonomy" id="51663"/>
    <lineage>
        <taxon>Bacteria</taxon>
        <taxon>Bacillati</taxon>
        <taxon>Bacillota</taxon>
        <taxon>Bacilli</taxon>
        <taxon>Lactobacillales</taxon>
        <taxon>Lactobacillaceae</taxon>
        <taxon>Pediococcus</taxon>
    </lineage>
</organism>
<dbReference type="PANTHER" id="PTHR33121:SF70">
    <property type="entry name" value="SIGNALING PROTEIN YKOW"/>
    <property type="match status" value="1"/>
</dbReference>
<dbReference type="KEGG" id="pdm:ADU72_1899"/>
<dbReference type="InterPro" id="IPR001633">
    <property type="entry name" value="EAL_dom"/>
</dbReference>
<dbReference type="AlphaFoldDB" id="A0AAC9B131"/>
<evidence type="ECO:0000313" key="5">
    <source>
        <dbReference type="Proteomes" id="UP000076405"/>
    </source>
</evidence>
<feature type="domain" description="EAL" evidence="1">
    <location>
        <begin position="1"/>
        <end position="220"/>
    </location>
</feature>
<protein>
    <submittedName>
        <fullName evidence="2">Protein containing diguanylate cyclase/phosphodiesterase domain 2 (EAL)</fullName>
    </submittedName>
</protein>
<dbReference type="InterPro" id="IPR050706">
    <property type="entry name" value="Cyclic-di-GMP_PDE-like"/>
</dbReference>
<dbReference type="Proteomes" id="UP000076244">
    <property type="component" value="Chromosome"/>
</dbReference>
<name>A0AAC9B131_9LACO</name>
<dbReference type="InterPro" id="IPR035919">
    <property type="entry name" value="EAL_sf"/>
</dbReference>
<dbReference type="PROSITE" id="PS50883">
    <property type="entry name" value="EAL"/>
    <property type="match status" value="1"/>
</dbReference>
<dbReference type="Gene3D" id="3.20.20.450">
    <property type="entry name" value="EAL domain"/>
    <property type="match status" value="1"/>
</dbReference>
<keyword evidence="4" id="KW-1185">Reference proteome</keyword>
<dbReference type="Proteomes" id="UP000076405">
    <property type="component" value="Chromosome"/>
</dbReference>
<evidence type="ECO:0000313" key="2">
    <source>
        <dbReference type="EMBL" id="AMV62320.1"/>
    </source>
</evidence>
<sequence>MEIKKYRMLRQACYDLQYGMVDGYELLLREFVDDEWRVPADFSILTPELFSGLVAEAMEHLPSKSRIMINLDHDQFVDRKMLDAIINVHEKLPDYGLTVELTERDNTKMIMDVELLRSAMYLTSKGVALSLDDVGSGVNQFELLRPLLPFVTELKFALQNFQTEIKTAYNKLYFWQELANFLGKKFVLGGIETEEDLVIARQLAVDYGQGYLYDRPQKFY</sequence>
<accession>A0AAC9B131</accession>
<proteinExistence type="predicted"/>
<dbReference type="SUPFAM" id="SSF141868">
    <property type="entry name" value="EAL domain-like"/>
    <property type="match status" value="1"/>
</dbReference>
<dbReference type="Pfam" id="PF00563">
    <property type="entry name" value="EAL"/>
    <property type="match status" value="1"/>
</dbReference>
<dbReference type="SMART" id="SM00052">
    <property type="entry name" value="EAL"/>
    <property type="match status" value="1"/>
</dbReference>
<reference evidence="4 5" key="1">
    <citation type="journal article" date="2016" name="PLoS ONE">
        <title>The Identification of Novel Diagnostic Marker Genes for the Detection of Beer Spoiling Pediococcus damnosus Strains Using the BlAst Diagnostic Gene findEr.</title>
        <authorList>
            <person name="Behr J."/>
            <person name="Geissler A.J."/>
            <person name="Schmid J."/>
            <person name="Zehe A."/>
            <person name="Vogel R.F."/>
        </authorList>
    </citation>
    <scope>NUCLEOTIDE SEQUENCE [LARGE SCALE GENOMIC DNA]</scope>
    <source>
        <strain evidence="2 5">TMW 2.1533</strain>
        <strain evidence="3 4">TMW 2.1535</strain>
    </source>
</reference>
<gene>
    <name evidence="2" type="ORF">ADU70_0822</name>
    <name evidence="3" type="ORF">ADU72_1899</name>
</gene>
<evidence type="ECO:0000313" key="4">
    <source>
        <dbReference type="Proteomes" id="UP000076244"/>
    </source>
</evidence>
<dbReference type="GO" id="GO:0071111">
    <property type="term" value="F:cyclic-guanylate-specific phosphodiesterase activity"/>
    <property type="evidence" value="ECO:0007669"/>
    <property type="project" value="InterPro"/>
</dbReference>
<evidence type="ECO:0000313" key="3">
    <source>
        <dbReference type="EMBL" id="AMV67820.1"/>
    </source>
</evidence>
<evidence type="ECO:0000259" key="1">
    <source>
        <dbReference type="PROSITE" id="PS50883"/>
    </source>
</evidence>
<dbReference type="EMBL" id="CP012275">
    <property type="protein sequence ID" value="AMV62320.1"/>
    <property type="molecule type" value="Genomic_DNA"/>
</dbReference>